<accession>A0ABR0KAB2</accession>
<dbReference type="SUPFAM" id="SSF56317">
    <property type="entry name" value="Carbon-nitrogen hydrolase"/>
    <property type="match status" value="1"/>
</dbReference>
<sequence length="181" mass="19678">MNLSRQALIMDGQEIHTGAWPALLTMAGFEGSANAHFEAPMKNHALTSQTFVICASNHVDGTCLQWMEENMGEQDSVKAGGGCSATIQPCCVFLAGPQESAEERFVSVEIDLDQIGVVKMWIDGTGHYRRPEVLEFSVNTKSIWADDVASAEWPSDEEDQAVMKDAESHIADEEGTLGTIT</sequence>
<dbReference type="InterPro" id="IPR036526">
    <property type="entry name" value="C-N_Hydrolase_sf"/>
</dbReference>
<comment type="caution">
    <text evidence="1">The sequence shown here is derived from an EMBL/GenBank/DDBJ whole genome shotgun (WGS) entry which is preliminary data.</text>
</comment>
<proteinExistence type="predicted"/>
<gene>
    <name evidence="1" type="ORF">LTR24_005020</name>
</gene>
<dbReference type="EMBL" id="JAVRRG010000054">
    <property type="protein sequence ID" value="KAK5092684.1"/>
    <property type="molecule type" value="Genomic_DNA"/>
</dbReference>
<organism evidence="1 2">
    <name type="scientific">Lithohypha guttulata</name>
    <dbReference type="NCBI Taxonomy" id="1690604"/>
    <lineage>
        <taxon>Eukaryota</taxon>
        <taxon>Fungi</taxon>
        <taxon>Dikarya</taxon>
        <taxon>Ascomycota</taxon>
        <taxon>Pezizomycotina</taxon>
        <taxon>Eurotiomycetes</taxon>
        <taxon>Chaetothyriomycetidae</taxon>
        <taxon>Chaetothyriales</taxon>
        <taxon>Trichomeriaceae</taxon>
        <taxon>Lithohypha</taxon>
    </lineage>
</organism>
<keyword evidence="2" id="KW-1185">Reference proteome</keyword>
<dbReference type="InterPro" id="IPR044149">
    <property type="entry name" value="Nitrilases_CHs"/>
</dbReference>
<reference evidence="1 2" key="1">
    <citation type="submission" date="2023-08" db="EMBL/GenBank/DDBJ databases">
        <title>Black Yeasts Isolated from many extreme environments.</title>
        <authorList>
            <person name="Coleine C."/>
            <person name="Stajich J.E."/>
            <person name="Selbmann L."/>
        </authorList>
    </citation>
    <scope>NUCLEOTIDE SEQUENCE [LARGE SCALE GENOMIC DNA]</scope>
    <source>
        <strain evidence="1 2">CCFEE 5885</strain>
    </source>
</reference>
<name>A0ABR0KAB2_9EURO</name>
<dbReference type="PANTHER" id="PTHR46044">
    <property type="entry name" value="NITRILASE"/>
    <property type="match status" value="1"/>
</dbReference>
<dbReference type="Proteomes" id="UP001345013">
    <property type="component" value="Unassembled WGS sequence"/>
</dbReference>
<dbReference type="Gene3D" id="3.60.110.10">
    <property type="entry name" value="Carbon-nitrogen hydrolase"/>
    <property type="match status" value="1"/>
</dbReference>
<evidence type="ECO:0000313" key="2">
    <source>
        <dbReference type="Proteomes" id="UP001345013"/>
    </source>
</evidence>
<evidence type="ECO:0000313" key="1">
    <source>
        <dbReference type="EMBL" id="KAK5092684.1"/>
    </source>
</evidence>
<protein>
    <submittedName>
        <fullName evidence="1">Uncharacterized protein</fullName>
    </submittedName>
</protein>
<dbReference type="PANTHER" id="PTHR46044:SF1">
    <property type="entry name" value="CN HYDROLASE DOMAIN-CONTAINING PROTEIN"/>
    <property type="match status" value="1"/>
</dbReference>